<dbReference type="EMBL" id="QWKZ01000001">
    <property type="protein sequence ID" value="RIH90173.1"/>
    <property type="molecule type" value="Genomic_DNA"/>
</dbReference>
<dbReference type="OrthoDB" id="33113at2"/>
<dbReference type="AlphaFoldDB" id="A0A399F273"/>
<organism evidence="1 2">
    <name type="scientific">Meiothermus luteus</name>
    <dbReference type="NCBI Taxonomy" id="2026184"/>
    <lineage>
        <taxon>Bacteria</taxon>
        <taxon>Thermotogati</taxon>
        <taxon>Deinococcota</taxon>
        <taxon>Deinococci</taxon>
        <taxon>Thermales</taxon>
        <taxon>Thermaceae</taxon>
        <taxon>Meiothermus</taxon>
    </lineage>
</organism>
<evidence type="ECO:0000313" key="2">
    <source>
        <dbReference type="Proteomes" id="UP000265800"/>
    </source>
</evidence>
<proteinExistence type="predicted"/>
<accession>A0A399F273</accession>
<sequence length="69" mass="8022">MRVELFWQILENATVVRWDGKRKYCLVYLPGLGYRLYRREGHWVLLLVVGPEARRWAATFGVEVDGAAA</sequence>
<dbReference type="Proteomes" id="UP000265800">
    <property type="component" value="Unassembled WGS sequence"/>
</dbReference>
<reference evidence="1 2" key="1">
    <citation type="submission" date="2018-08" db="EMBL/GenBank/DDBJ databases">
        <title>Meiothermus luteus KCTC 52599 genome sequencing project.</title>
        <authorList>
            <person name="Da Costa M.S."/>
            <person name="Albuquerque L."/>
            <person name="Raposo P."/>
            <person name="Froufe H.J.C."/>
            <person name="Barroso C.S."/>
            <person name="Egas C."/>
        </authorList>
    </citation>
    <scope>NUCLEOTIDE SEQUENCE [LARGE SCALE GENOMIC DNA]</scope>
    <source>
        <strain evidence="1 2">KCTC 52599</strain>
    </source>
</reference>
<protein>
    <submittedName>
        <fullName evidence="1">Uncharacterized protein</fullName>
    </submittedName>
</protein>
<evidence type="ECO:0000313" key="1">
    <source>
        <dbReference type="EMBL" id="RIH90173.1"/>
    </source>
</evidence>
<keyword evidence="2" id="KW-1185">Reference proteome</keyword>
<dbReference type="RefSeq" id="WP_119358817.1">
    <property type="nucleotide sequence ID" value="NZ_QWKZ01000001.1"/>
</dbReference>
<comment type="caution">
    <text evidence="1">The sequence shown here is derived from an EMBL/GenBank/DDBJ whole genome shotgun (WGS) entry which is preliminary data.</text>
</comment>
<name>A0A399F273_9DEIN</name>
<gene>
    <name evidence="1" type="ORF">Mlute_00095</name>
</gene>